<dbReference type="Pfam" id="PF09357">
    <property type="entry name" value="RteC"/>
    <property type="match status" value="1"/>
</dbReference>
<protein>
    <submittedName>
        <fullName evidence="1">RteC domain-containing protein</fullName>
    </submittedName>
</protein>
<gene>
    <name evidence="1" type="ORF">ACFO6W_24635</name>
</gene>
<reference evidence="2" key="1">
    <citation type="journal article" date="2019" name="Int. J. Syst. Evol. Microbiol.">
        <title>The Global Catalogue of Microorganisms (GCM) 10K type strain sequencing project: providing services to taxonomists for standard genome sequencing and annotation.</title>
        <authorList>
            <consortium name="The Broad Institute Genomics Platform"/>
            <consortium name="The Broad Institute Genome Sequencing Center for Infectious Disease"/>
            <person name="Wu L."/>
            <person name="Ma J."/>
        </authorList>
    </citation>
    <scope>NUCLEOTIDE SEQUENCE [LARGE SCALE GENOMIC DNA]</scope>
    <source>
        <strain evidence="2">CCUG 66188</strain>
    </source>
</reference>
<dbReference type="InterPro" id="IPR018534">
    <property type="entry name" value="Tet_reg_excision_RteC"/>
</dbReference>
<dbReference type="Proteomes" id="UP001596023">
    <property type="component" value="Unassembled WGS sequence"/>
</dbReference>
<comment type="caution">
    <text evidence="1">The sequence shown here is derived from an EMBL/GenBank/DDBJ whole genome shotgun (WGS) entry which is preliminary data.</text>
</comment>
<name>A0ABV9L4A1_9BACT</name>
<evidence type="ECO:0000313" key="2">
    <source>
        <dbReference type="Proteomes" id="UP001596023"/>
    </source>
</evidence>
<keyword evidence="2" id="KW-1185">Reference proteome</keyword>
<dbReference type="EMBL" id="JBHSGN010000161">
    <property type="protein sequence ID" value="MFC4676874.1"/>
    <property type="molecule type" value="Genomic_DNA"/>
</dbReference>
<accession>A0ABV9L4A1</accession>
<dbReference type="RefSeq" id="WP_380001520.1">
    <property type="nucleotide sequence ID" value="NZ_JBHSGN010000161.1"/>
</dbReference>
<proteinExistence type="predicted"/>
<evidence type="ECO:0000313" key="1">
    <source>
        <dbReference type="EMBL" id="MFC4676874.1"/>
    </source>
</evidence>
<sequence length="280" mass="33301">MENYISSLKDKIFQNIQEVEKMECSMLHKSKLIVPRLEGSFEELKSFVSNYSFKNNDEEILFFKEIKPQLFSQLMYYNEIYNIEIRMPAGSIEGKKEYLEQIQNQIKFYFDMNPDFYQYLRSGNTHLDHIYFLRRRPCIQLPFDSSYFERDCCFSTCYDFKMTKILTNEKLSAYINVKLAKLLQEDVEIDPLQDRSMLKWTEKKTALGEIIYGIDSLGSVCLGNIDIKVLAKKLGNLFDVDMSNIFQIYGDIRKRKVDRTEYLNRMINALSRRMDEDDNK</sequence>
<organism evidence="1 2">
    <name type="scientific">Dysgonomonas termitidis</name>
    <dbReference type="NCBI Taxonomy" id="1516126"/>
    <lineage>
        <taxon>Bacteria</taxon>
        <taxon>Pseudomonadati</taxon>
        <taxon>Bacteroidota</taxon>
        <taxon>Bacteroidia</taxon>
        <taxon>Bacteroidales</taxon>
        <taxon>Dysgonomonadaceae</taxon>
        <taxon>Dysgonomonas</taxon>
    </lineage>
</organism>